<evidence type="ECO:0000313" key="9">
    <source>
        <dbReference type="Proteomes" id="UP000220214"/>
    </source>
</evidence>
<evidence type="ECO:0000313" key="3">
    <source>
        <dbReference type="EMBL" id="SCN23657.1"/>
    </source>
</evidence>
<dbReference type="InterPro" id="IPR032157">
    <property type="entry name" value="PAC4"/>
</dbReference>
<evidence type="ECO:0000313" key="8">
    <source>
        <dbReference type="Proteomes" id="UP000219974"/>
    </source>
</evidence>
<evidence type="ECO:0000313" key="10">
    <source>
        <dbReference type="Proteomes" id="UP000516480"/>
    </source>
</evidence>
<evidence type="ECO:0000313" key="2">
    <source>
        <dbReference type="EMBL" id="SCM19957.1"/>
    </source>
</evidence>
<evidence type="ECO:0000313" key="5">
    <source>
        <dbReference type="EMBL" id="SCO60010.1"/>
    </source>
</evidence>
<dbReference type="OrthoDB" id="368507at2759"/>
<dbReference type="Proteomes" id="UP000516480">
    <property type="component" value="Chromosome 6"/>
</dbReference>
<dbReference type="EMBL" id="LT608254">
    <property type="protein sequence ID" value="SCO60010.1"/>
    <property type="molecule type" value="Genomic_DNA"/>
</dbReference>
<reference evidence="1 6" key="1">
    <citation type="submission" date="2016-02" db="EMBL/GenBank/DDBJ databases">
        <authorList>
            <consortium name="Pathogen Informatics"/>
        </authorList>
    </citation>
    <scope>NUCLEOTIDE SEQUENCE [LARGE SCALE GENOMIC DNA]</scope>
    <source>
        <strain evidence="1 6">K173</strain>
        <strain evidence="2 10">NK65 ny</strain>
        <strain evidence="3 9">NK65e</strain>
        <strain evidence="5 7">SP11 Antwerpcl1</strain>
        <strain evidence="4 8">SP11 RLL</strain>
    </source>
</reference>
<evidence type="ECO:0000313" key="7">
    <source>
        <dbReference type="Proteomes" id="UP000219860"/>
    </source>
</evidence>
<protein>
    <recommendedName>
        <fullName evidence="11">Proteasome assembly chaperone 4</fullName>
    </recommendedName>
</protein>
<evidence type="ECO:0000313" key="1">
    <source>
        <dbReference type="EMBL" id="CXI20450.1"/>
    </source>
</evidence>
<dbReference type="VEuPathDB" id="PlasmoDB:PBANKA_0621100"/>
<dbReference type="PANTHER" id="PTHR33559">
    <property type="entry name" value="PROTEASOME ASSEMBLY CHAPERONE 4"/>
    <property type="match status" value="1"/>
</dbReference>
<dbReference type="AlphaFoldDB" id="A0A0Y9VF25"/>
<dbReference type="Proteomes" id="UP000219860">
    <property type="component" value="Chromosome 6"/>
</dbReference>
<dbReference type="EMBL" id="LT614632">
    <property type="protein sequence ID" value="SCN23657.1"/>
    <property type="molecule type" value="Genomic_DNA"/>
</dbReference>
<dbReference type="Proteomes" id="UP000220214">
    <property type="component" value="Chromosome 6"/>
</dbReference>
<evidence type="ECO:0008006" key="11">
    <source>
        <dbReference type="Google" id="ProtNLM"/>
    </source>
</evidence>
<dbReference type="EMBL" id="LT160026">
    <property type="protein sequence ID" value="CXI20450.1"/>
    <property type="molecule type" value="Genomic_DNA"/>
</dbReference>
<organism evidence="1 6">
    <name type="scientific">Plasmodium berghei</name>
    <dbReference type="NCBI Taxonomy" id="5821"/>
    <lineage>
        <taxon>Eukaryota</taxon>
        <taxon>Sar</taxon>
        <taxon>Alveolata</taxon>
        <taxon>Apicomplexa</taxon>
        <taxon>Aconoidasida</taxon>
        <taxon>Haemosporida</taxon>
        <taxon>Plasmodiidae</taxon>
        <taxon>Plasmodium</taxon>
        <taxon>Plasmodium (Vinckeia)</taxon>
    </lineage>
</organism>
<dbReference type="PANTHER" id="PTHR33559:SF1">
    <property type="entry name" value="PROTEASOME ASSEMBLY CHAPERONE 4"/>
    <property type="match status" value="1"/>
</dbReference>
<gene>
    <name evidence="1" type="ORF">PBK173_000116000</name>
    <name evidence="3" type="ORF">PBNK65E_000111700</name>
    <name evidence="2" type="ORF">PBNK65NY_000111000</name>
    <name evidence="5" type="ORF">PBSP11A_000111300</name>
    <name evidence="4" type="ORF">PBSP11RLL_000111100</name>
</gene>
<dbReference type="Pfam" id="PF16093">
    <property type="entry name" value="PAC4"/>
    <property type="match status" value="1"/>
</dbReference>
<sequence>MNGECCRYSEKKNPSVAFFQETGIKENDIKVYRSHKVYMGYLDLYFCVIDFRETIFISVNDNNNELNDLQASYPIKYADADNIICLVGNPHSYGNDVANLLGMKFKIPFYVSVNVDESDENLTNFIFSNCLEIIKPLFENRENKLI</sequence>
<dbReference type="Proteomes" id="UP000069549">
    <property type="component" value="Chromosome 6"/>
</dbReference>
<proteinExistence type="predicted"/>
<dbReference type="GO" id="GO:0043248">
    <property type="term" value="P:proteasome assembly"/>
    <property type="evidence" value="ECO:0007669"/>
    <property type="project" value="InterPro"/>
</dbReference>
<dbReference type="OMA" id="EPHSYGN"/>
<dbReference type="EMBL" id="LT608270">
    <property type="protein sequence ID" value="SCO59197.1"/>
    <property type="molecule type" value="Genomic_DNA"/>
</dbReference>
<name>A0A0Y9VF25_PLABE</name>
<accession>A0A0Y9VF25</accession>
<dbReference type="Proteomes" id="UP000219974">
    <property type="component" value="Chromosome 6"/>
</dbReference>
<dbReference type="EMBL" id="LT608142">
    <property type="protein sequence ID" value="SCM19957.1"/>
    <property type="molecule type" value="Genomic_DNA"/>
</dbReference>
<evidence type="ECO:0000313" key="6">
    <source>
        <dbReference type="Proteomes" id="UP000069549"/>
    </source>
</evidence>
<evidence type="ECO:0000313" key="4">
    <source>
        <dbReference type="EMBL" id="SCO59197.1"/>
    </source>
</evidence>